<protein>
    <recommendedName>
        <fullName evidence="3">CopG family transcriptional regulator</fullName>
    </recommendedName>
</protein>
<dbReference type="AlphaFoldDB" id="A0A3N6RAZ6"/>
<dbReference type="Proteomes" id="UP000269154">
    <property type="component" value="Unassembled WGS sequence"/>
</dbReference>
<accession>A0A3N6RAZ6</accession>
<reference evidence="1 2" key="1">
    <citation type="journal article" date="2018" name="ACS Chem. Biol.">
        <title>Ketoreductase domain dysfunction expands chemodiversity: malyngamide biosynthesis in the cyanobacterium Okeania hirsuta.</title>
        <authorList>
            <person name="Moss N.A."/>
            <person name="Leao T."/>
            <person name="Rankin M."/>
            <person name="McCullough T.M."/>
            <person name="Qu P."/>
            <person name="Korobeynikov A."/>
            <person name="Smith J.L."/>
            <person name="Gerwick L."/>
            <person name="Gerwick W.H."/>
        </authorList>
    </citation>
    <scope>NUCLEOTIDE SEQUENCE [LARGE SCALE GENOMIC DNA]</scope>
    <source>
        <strain evidence="1 2">PAB10Feb10-1</strain>
    </source>
</reference>
<dbReference type="EMBL" id="RCBY01000307">
    <property type="protein sequence ID" value="RQH25125.1"/>
    <property type="molecule type" value="Genomic_DNA"/>
</dbReference>
<gene>
    <name evidence="1" type="ORF">D5R40_29375</name>
</gene>
<name>A0A3N6RAZ6_9CYAN</name>
<sequence length="75" mass="8600">MSRGKKGSQKQMKQISVSVPDYIYKALVFLTETSGKSQSAYCAPWIENGVIDEISRFRKLQNEMNDLEIPLEDEE</sequence>
<evidence type="ECO:0000313" key="1">
    <source>
        <dbReference type="EMBL" id="RQH25125.1"/>
    </source>
</evidence>
<organism evidence="1 2">
    <name type="scientific">Okeania hirsuta</name>
    <dbReference type="NCBI Taxonomy" id="1458930"/>
    <lineage>
        <taxon>Bacteria</taxon>
        <taxon>Bacillati</taxon>
        <taxon>Cyanobacteriota</taxon>
        <taxon>Cyanophyceae</taxon>
        <taxon>Oscillatoriophycideae</taxon>
        <taxon>Oscillatoriales</taxon>
        <taxon>Microcoleaceae</taxon>
        <taxon>Okeania</taxon>
    </lineage>
</organism>
<evidence type="ECO:0008006" key="3">
    <source>
        <dbReference type="Google" id="ProtNLM"/>
    </source>
</evidence>
<comment type="caution">
    <text evidence="1">The sequence shown here is derived from an EMBL/GenBank/DDBJ whole genome shotgun (WGS) entry which is preliminary data.</text>
</comment>
<keyword evidence="2" id="KW-1185">Reference proteome</keyword>
<evidence type="ECO:0000313" key="2">
    <source>
        <dbReference type="Proteomes" id="UP000269154"/>
    </source>
</evidence>
<proteinExistence type="predicted"/>